<dbReference type="Proteomes" id="UP000435357">
    <property type="component" value="Unassembled WGS sequence"/>
</dbReference>
<sequence>MTDGFKNIILTELRTQTSRSSGKGGQHVNKTETKVELFWNIEESSGVTSQQKKRLFEKLKNKINADGELHITCEETRSQIKNREIAEKKLWDTIQEALKKSKRRIKTKPTKASQKKRVDDNKKKGQIKKLRKNPLD</sequence>
<feature type="domain" description="Prokaryotic-type class I peptide chain release factors" evidence="3">
    <location>
        <begin position="19"/>
        <end position="35"/>
    </location>
</feature>
<dbReference type="RefSeq" id="WP_151166935.1">
    <property type="nucleotide sequence ID" value="NZ_WACR01000003.1"/>
</dbReference>
<evidence type="ECO:0000256" key="1">
    <source>
        <dbReference type="ARBA" id="ARBA00010835"/>
    </source>
</evidence>
<protein>
    <submittedName>
        <fullName evidence="4">Aminoacyl-tRNA hydrolase</fullName>
        <ecNumber evidence="4">3.1.1.29</ecNumber>
    </submittedName>
</protein>
<evidence type="ECO:0000313" key="4">
    <source>
        <dbReference type="EMBL" id="KAB1065235.1"/>
    </source>
</evidence>
<evidence type="ECO:0000256" key="2">
    <source>
        <dbReference type="SAM" id="MobiDB-lite"/>
    </source>
</evidence>
<dbReference type="InterPro" id="IPR045853">
    <property type="entry name" value="Pep_chain_release_fac_I_sf"/>
</dbReference>
<dbReference type="EC" id="3.1.1.29" evidence="4"/>
<dbReference type="GO" id="GO:0043022">
    <property type="term" value="F:ribosome binding"/>
    <property type="evidence" value="ECO:0007669"/>
    <property type="project" value="TreeGrafter"/>
</dbReference>
<feature type="compositionally biased region" description="Basic residues" evidence="2">
    <location>
        <begin position="100"/>
        <end position="115"/>
    </location>
</feature>
<dbReference type="Gene3D" id="3.30.160.20">
    <property type="match status" value="1"/>
</dbReference>
<dbReference type="GO" id="GO:0072344">
    <property type="term" value="P:rescue of stalled ribosome"/>
    <property type="evidence" value="ECO:0007669"/>
    <property type="project" value="TreeGrafter"/>
</dbReference>
<feature type="region of interest" description="Disordered" evidence="2">
    <location>
        <begin position="100"/>
        <end position="136"/>
    </location>
</feature>
<evidence type="ECO:0000259" key="3">
    <source>
        <dbReference type="PROSITE" id="PS00745"/>
    </source>
</evidence>
<dbReference type="PANTHER" id="PTHR47814">
    <property type="entry name" value="PEPTIDYL-TRNA HYDROLASE ARFB"/>
    <property type="match status" value="1"/>
</dbReference>
<dbReference type="PROSITE" id="PS00745">
    <property type="entry name" value="RF_PROK_I"/>
    <property type="match status" value="1"/>
</dbReference>
<dbReference type="InterPro" id="IPR000352">
    <property type="entry name" value="Pep_chain_release_fac_I"/>
</dbReference>
<keyword evidence="4" id="KW-0378">Hydrolase</keyword>
<keyword evidence="5" id="KW-1185">Reference proteome</keyword>
<reference evidence="4 5" key="1">
    <citation type="submission" date="2019-09" db="EMBL/GenBank/DDBJ databases">
        <title>Genomes of Cryomorphaceae.</title>
        <authorList>
            <person name="Bowman J.P."/>
        </authorList>
    </citation>
    <scope>NUCLEOTIDE SEQUENCE [LARGE SCALE GENOMIC DNA]</scope>
    <source>
        <strain evidence="4 5">KCTC 52047</strain>
    </source>
</reference>
<dbReference type="AlphaFoldDB" id="A0A6N6M8N9"/>
<accession>A0A6N6M8N9</accession>
<dbReference type="GO" id="GO:0003747">
    <property type="term" value="F:translation release factor activity"/>
    <property type="evidence" value="ECO:0007669"/>
    <property type="project" value="InterPro"/>
</dbReference>
<dbReference type="SUPFAM" id="SSF75620">
    <property type="entry name" value="Release factor"/>
    <property type="match status" value="1"/>
</dbReference>
<evidence type="ECO:0000313" key="5">
    <source>
        <dbReference type="Proteomes" id="UP000435357"/>
    </source>
</evidence>
<dbReference type="PANTHER" id="PTHR47814:SF1">
    <property type="entry name" value="PEPTIDYL-TRNA HYDROLASE ARFB"/>
    <property type="match status" value="1"/>
</dbReference>
<dbReference type="NCBIfam" id="NF006718">
    <property type="entry name" value="PRK09256.1"/>
    <property type="match status" value="1"/>
</dbReference>
<gene>
    <name evidence="4" type="ORF">F3059_04575</name>
</gene>
<dbReference type="Pfam" id="PF00472">
    <property type="entry name" value="RF-1"/>
    <property type="match status" value="1"/>
</dbReference>
<feature type="compositionally biased region" description="Basic residues" evidence="2">
    <location>
        <begin position="124"/>
        <end position="136"/>
    </location>
</feature>
<name>A0A6N6M8N9_9FLAO</name>
<dbReference type="OrthoDB" id="9815709at2"/>
<comment type="caution">
    <text evidence="4">The sequence shown here is derived from an EMBL/GenBank/DDBJ whole genome shotgun (WGS) entry which is preliminary data.</text>
</comment>
<proteinExistence type="inferred from homology"/>
<organism evidence="4 5">
    <name type="scientific">Salibacter halophilus</name>
    <dbReference type="NCBI Taxonomy" id="1803916"/>
    <lineage>
        <taxon>Bacteria</taxon>
        <taxon>Pseudomonadati</taxon>
        <taxon>Bacteroidota</taxon>
        <taxon>Flavobacteriia</taxon>
        <taxon>Flavobacteriales</taxon>
        <taxon>Salibacteraceae</taxon>
        <taxon>Salibacter</taxon>
    </lineage>
</organism>
<comment type="similarity">
    <text evidence="1">Belongs to the prokaryotic/mitochondrial release factor family.</text>
</comment>
<dbReference type="EMBL" id="WACR01000003">
    <property type="protein sequence ID" value="KAB1065235.1"/>
    <property type="molecule type" value="Genomic_DNA"/>
</dbReference>
<dbReference type="GO" id="GO:0004045">
    <property type="term" value="F:peptidyl-tRNA hydrolase activity"/>
    <property type="evidence" value="ECO:0007669"/>
    <property type="project" value="UniProtKB-EC"/>
</dbReference>